<dbReference type="Pfam" id="PF13384">
    <property type="entry name" value="HTH_23"/>
    <property type="match status" value="1"/>
</dbReference>
<evidence type="ECO:0000259" key="2">
    <source>
        <dbReference type="Pfam" id="PF13592"/>
    </source>
</evidence>
<organism evidence="3 4">
    <name type="scientific">Deinococcus wulumuqiensis</name>
    <dbReference type="NCBI Taxonomy" id="980427"/>
    <lineage>
        <taxon>Bacteria</taxon>
        <taxon>Thermotogati</taxon>
        <taxon>Deinococcota</taxon>
        <taxon>Deinococci</taxon>
        <taxon>Deinococcales</taxon>
        <taxon>Deinococcaceae</taxon>
        <taxon>Deinococcus</taxon>
    </lineage>
</organism>
<evidence type="ECO:0000313" key="3">
    <source>
        <dbReference type="EMBL" id="AXG98066.1"/>
    </source>
</evidence>
<dbReference type="InterPro" id="IPR025959">
    <property type="entry name" value="Winged_HTH_dom"/>
</dbReference>
<dbReference type="SUPFAM" id="SSF46689">
    <property type="entry name" value="Homeodomain-like"/>
    <property type="match status" value="1"/>
</dbReference>
<sequence length="172" mass="19985">MTVKKLYMTVQFSHVPQDFWDIYRRSTCAVERRRAQFLALIAEGKPESEVFDLTKYSVNAARRTVRRYHELGLAGLRDARHDNQGAPTVLTAAEQQRIAAQLHDDFAQGILWDGKKLHEWVQREFGKEVHLARVYEWLDAAGFSKQKLRPRHTGSSDEAREAFKTKFYTDSD</sequence>
<feature type="compositionally biased region" description="Basic and acidic residues" evidence="1">
    <location>
        <begin position="154"/>
        <end position="172"/>
    </location>
</feature>
<gene>
    <name evidence="3" type="ORF">DVJ83_01565</name>
</gene>
<dbReference type="Pfam" id="PF13592">
    <property type="entry name" value="HTH_33"/>
    <property type="match status" value="1"/>
</dbReference>
<dbReference type="EMBL" id="CP031158">
    <property type="protein sequence ID" value="AXG98066.1"/>
    <property type="molecule type" value="Genomic_DNA"/>
</dbReference>
<dbReference type="AlphaFoldDB" id="A0A345IEE4"/>
<evidence type="ECO:0000256" key="1">
    <source>
        <dbReference type="SAM" id="MobiDB-lite"/>
    </source>
</evidence>
<dbReference type="Proteomes" id="UP000253744">
    <property type="component" value="Chromosome"/>
</dbReference>
<reference evidence="3 4" key="1">
    <citation type="submission" date="2018-07" db="EMBL/GenBank/DDBJ databases">
        <title>Complete Genome and Methylome Analysis of Deinococcus wulumuqiensis NEB 479.</title>
        <authorList>
            <person name="Fomenkov A."/>
            <person name="Luyten Y."/>
            <person name="Vincze T."/>
            <person name="Anton B.P."/>
            <person name="Clark T."/>
            <person name="Roberts R.J."/>
            <person name="Morgan R.D."/>
        </authorList>
    </citation>
    <scope>NUCLEOTIDE SEQUENCE [LARGE SCALE GENOMIC DNA]</scope>
    <source>
        <strain evidence="3 4">NEB 479</strain>
    </source>
</reference>
<name>A0A345IEE4_9DEIO</name>
<evidence type="ECO:0000313" key="4">
    <source>
        <dbReference type="Proteomes" id="UP000253744"/>
    </source>
</evidence>
<feature type="domain" description="Winged helix-turn helix" evidence="2">
    <location>
        <begin position="111"/>
        <end position="165"/>
    </location>
</feature>
<accession>A0A345IEE4</accession>
<dbReference type="InterPro" id="IPR009057">
    <property type="entry name" value="Homeodomain-like_sf"/>
</dbReference>
<dbReference type="KEGG" id="dwu:DVJ83_01565"/>
<proteinExistence type="predicted"/>
<dbReference type="RefSeq" id="WP_114671141.1">
    <property type="nucleotide sequence ID" value="NZ_CP031158.1"/>
</dbReference>
<protein>
    <recommendedName>
        <fullName evidence="2">Winged helix-turn helix domain-containing protein</fullName>
    </recommendedName>
</protein>
<feature type="region of interest" description="Disordered" evidence="1">
    <location>
        <begin position="148"/>
        <end position="172"/>
    </location>
</feature>